<comment type="subcellular location">
    <subcellularLocation>
        <location evidence="7">Cytoplasm</location>
    </subcellularLocation>
</comment>
<accession>A0ABP9AXW6</accession>
<comment type="pathway">
    <text evidence="1 7">Amino-acid biosynthesis; L-proline biosynthesis; L-glutamate 5-semialdehyde from L-glutamate: step 2/2.</text>
</comment>
<dbReference type="PIRSF" id="PIRSF000151">
    <property type="entry name" value="GPR"/>
    <property type="match status" value="1"/>
</dbReference>
<dbReference type="EC" id="1.2.1.41" evidence="7"/>
<dbReference type="CDD" id="cd07079">
    <property type="entry name" value="ALDH_F18-19_ProA-GPR"/>
    <property type="match status" value="1"/>
</dbReference>
<dbReference type="PANTHER" id="PTHR11063:SF8">
    <property type="entry name" value="DELTA-1-PYRROLINE-5-CARBOXYLATE SYNTHASE"/>
    <property type="match status" value="1"/>
</dbReference>
<keyword evidence="3 7" id="KW-0641">Proline biosynthesis</keyword>
<keyword evidence="4 7" id="KW-0521">NADP</keyword>
<dbReference type="NCBIfam" id="TIGR00407">
    <property type="entry name" value="proA"/>
    <property type="match status" value="1"/>
</dbReference>
<dbReference type="InterPro" id="IPR016161">
    <property type="entry name" value="Ald_DH/histidinol_DH"/>
</dbReference>
<dbReference type="InterPro" id="IPR000965">
    <property type="entry name" value="GPR_dom"/>
</dbReference>
<dbReference type="PROSITE" id="PS01223">
    <property type="entry name" value="PROA"/>
    <property type="match status" value="1"/>
</dbReference>
<evidence type="ECO:0000256" key="4">
    <source>
        <dbReference type="ARBA" id="ARBA00022857"/>
    </source>
</evidence>
<dbReference type="EMBL" id="BAABIQ010000008">
    <property type="protein sequence ID" value="GAA4787826.1"/>
    <property type="molecule type" value="Genomic_DNA"/>
</dbReference>
<name>A0ABP9AXW6_9SPHI</name>
<dbReference type="NCBIfam" id="NF001221">
    <property type="entry name" value="PRK00197.1"/>
    <property type="match status" value="1"/>
</dbReference>
<dbReference type="InterPro" id="IPR012134">
    <property type="entry name" value="Glu-5-SA_DH"/>
</dbReference>
<dbReference type="RefSeq" id="WP_345231130.1">
    <property type="nucleotide sequence ID" value="NZ_BAABIQ010000008.1"/>
</dbReference>
<keyword evidence="7" id="KW-0963">Cytoplasm</keyword>
<organism evidence="8 9">
    <name type="scientific">Olivibacter ginsenosidimutans</name>
    <dbReference type="NCBI Taxonomy" id="1176537"/>
    <lineage>
        <taxon>Bacteria</taxon>
        <taxon>Pseudomonadati</taxon>
        <taxon>Bacteroidota</taxon>
        <taxon>Sphingobacteriia</taxon>
        <taxon>Sphingobacteriales</taxon>
        <taxon>Sphingobacteriaceae</taxon>
        <taxon>Olivibacter</taxon>
    </lineage>
</organism>
<dbReference type="HAMAP" id="MF_00412">
    <property type="entry name" value="ProA"/>
    <property type="match status" value="1"/>
</dbReference>
<evidence type="ECO:0000256" key="1">
    <source>
        <dbReference type="ARBA" id="ARBA00004985"/>
    </source>
</evidence>
<dbReference type="InterPro" id="IPR016162">
    <property type="entry name" value="Ald_DH_N"/>
</dbReference>
<sequence length="415" mass="45776">MNYLHYFQEAKDAQQVMINLSHEKIDRVLVDLADAVEANMLFILEENQKDLDRMSTSDPKYDRLKLTDQRIHDIANDIRNIAKLASPIGEMIAEKVLPNALALKKVRVALGVVSVIYEARPNVTLDVFTLCFKTGNVTVLKGGSDAEFSNKALVQVIHKVLQEHRINPNVVILLPTARAATEALLQAVGYIDVLIPRGSQQLINYVRDHSKIPVIETGAGIVHTYFDITGDLEKGKAIIQNAKTRRVSVCNALDCLIIHRDRLKDLPALAAPLAEKNVELFADEASYALLLGNYPAADLHHADETHFGTEFLSLKLAIKTVNNLEEAMAHIHKYSSQHSEAIIAEDSETIDRFLSGVDAAAVYANVSTAFTDGAQFGLGAEIGISTQKLHARGPMALEELTSYKWLIRGDGQIRA</sequence>
<evidence type="ECO:0000256" key="2">
    <source>
        <dbReference type="ARBA" id="ARBA00022605"/>
    </source>
</evidence>
<comment type="similarity">
    <text evidence="7">Belongs to the gamma-glutamyl phosphate reductase family.</text>
</comment>
<protein>
    <recommendedName>
        <fullName evidence="7">Gamma-glutamyl phosphate reductase</fullName>
        <shortName evidence="7">GPR</shortName>
        <ecNumber evidence="7">1.2.1.41</ecNumber>
    </recommendedName>
    <alternativeName>
        <fullName evidence="7">Glutamate-5-semialdehyde dehydrogenase</fullName>
    </alternativeName>
    <alternativeName>
        <fullName evidence="7">Glutamyl-gamma-semialdehyde dehydrogenase</fullName>
        <shortName evidence="7">GSA dehydrogenase</shortName>
    </alternativeName>
</protein>
<evidence type="ECO:0000313" key="8">
    <source>
        <dbReference type="EMBL" id="GAA4787826.1"/>
    </source>
</evidence>
<evidence type="ECO:0000256" key="7">
    <source>
        <dbReference type="HAMAP-Rule" id="MF_00412"/>
    </source>
</evidence>
<dbReference type="Gene3D" id="3.40.605.10">
    <property type="entry name" value="Aldehyde Dehydrogenase, Chain A, domain 1"/>
    <property type="match status" value="1"/>
</dbReference>
<comment type="caution">
    <text evidence="8">The sequence shown here is derived from an EMBL/GenBank/DDBJ whole genome shotgun (WGS) entry which is preliminary data.</text>
</comment>
<dbReference type="InterPro" id="IPR020593">
    <property type="entry name" value="G-glutamylP_reductase_CS"/>
</dbReference>
<evidence type="ECO:0000256" key="5">
    <source>
        <dbReference type="ARBA" id="ARBA00023002"/>
    </source>
</evidence>
<proteinExistence type="inferred from homology"/>
<comment type="function">
    <text evidence="7">Catalyzes the NADPH-dependent reduction of L-glutamate 5-phosphate into L-glutamate 5-semialdehyde and phosphate. The product spontaneously undergoes cyclization to form 1-pyrroline-5-carboxylate.</text>
</comment>
<keyword evidence="9" id="KW-1185">Reference proteome</keyword>
<dbReference type="SUPFAM" id="SSF53720">
    <property type="entry name" value="ALDH-like"/>
    <property type="match status" value="1"/>
</dbReference>
<gene>
    <name evidence="7" type="primary">proA</name>
    <name evidence="8" type="ORF">GCM10023231_14960</name>
</gene>
<dbReference type="InterPro" id="IPR016163">
    <property type="entry name" value="Ald_DH_C"/>
</dbReference>
<reference evidence="9" key="1">
    <citation type="journal article" date="2019" name="Int. J. Syst. Evol. Microbiol.">
        <title>The Global Catalogue of Microorganisms (GCM) 10K type strain sequencing project: providing services to taxonomists for standard genome sequencing and annotation.</title>
        <authorList>
            <consortium name="The Broad Institute Genomics Platform"/>
            <consortium name="The Broad Institute Genome Sequencing Center for Infectious Disease"/>
            <person name="Wu L."/>
            <person name="Ma J."/>
        </authorList>
    </citation>
    <scope>NUCLEOTIDE SEQUENCE [LARGE SCALE GENOMIC DNA]</scope>
    <source>
        <strain evidence="9">JCM 18200</strain>
    </source>
</reference>
<dbReference type="PANTHER" id="PTHR11063">
    <property type="entry name" value="GLUTAMATE SEMIALDEHYDE DEHYDROGENASE"/>
    <property type="match status" value="1"/>
</dbReference>
<evidence type="ECO:0000256" key="6">
    <source>
        <dbReference type="ARBA" id="ARBA00049024"/>
    </source>
</evidence>
<evidence type="ECO:0000313" key="9">
    <source>
        <dbReference type="Proteomes" id="UP001501411"/>
    </source>
</evidence>
<keyword evidence="5 7" id="KW-0560">Oxidoreductase</keyword>
<dbReference type="Proteomes" id="UP001501411">
    <property type="component" value="Unassembled WGS sequence"/>
</dbReference>
<dbReference type="Gene3D" id="3.40.309.10">
    <property type="entry name" value="Aldehyde Dehydrogenase, Chain A, domain 2"/>
    <property type="match status" value="1"/>
</dbReference>
<evidence type="ECO:0000256" key="3">
    <source>
        <dbReference type="ARBA" id="ARBA00022650"/>
    </source>
</evidence>
<comment type="catalytic activity">
    <reaction evidence="6 7">
        <text>L-glutamate 5-semialdehyde + phosphate + NADP(+) = L-glutamyl 5-phosphate + NADPH + H(+)</text>
        <dbReference type="Rhea" id="RHEA:19541"/>
        <dbReference type="ChEBI" id="CHEBI:15378"/>
        <dbReference type="ChEBI" id="CHEBI:43474"/>
        <dbReference type="ChEBI" id="CHEBI:57783"/>
        <dbReference type="ChEBI" id="CHEBI:58066"/>
        <dbReference type="ChEBI" id="CHEBI:58274"/>
        <dbReference type="ChEBI" id="CHEBI:58349"/>
        <dbReference type="EC" id="1.2.1.41"/>
    </reaction>
</comment>
<keyword evidence="2 7" id="KW-0028">Amino-acid biosynthesis</keyword>